<evidence type="ECO:0000313" key="2">
    <source>
        <dbReference type="Proteomes" id="UP000030185"/>
    </source>
</evidence>
<keyword evidence="2" id="KW-1185">Reference proteome</keyword>
<gene>
    <name evidence="1" type="ORF">MYP_684</name>
</gene>
<sequence>MDSAQIIEVINRINMYLTFVQEKNPVQECEVYRHKILSKIGQKLSSKVYSVEEKKFIKLNVNAVEQMALVACFIRTQISPQLQGIFILLDSKYPAKVIRNEKYLH</sequence>
<accession>A0A098LAJ4</accession>
<organism evidence="1 2">
    <name type="scientific">Sporocytophaga myxococcoides</name>
    <dbReference type="NCBI Taxonomy" id="153721"/>
    <lineage>
        <taxon>Bacteria</taxon>
        <taxon>Pseudomonadati</taxon>
        <taxon>Bacteroidota</taxon>
        <taxon>Cytophagia</taxon>
        <taxon>Cytophagales</taxon>
        <taxon>Cytophagaceae</taxon>
        <taxon>Sporocytophaga</taxon>
    </lineage>
</organism>
<reference evidence="1 2" key="1">
    <citation type="submission" date="2014-09" db="EMBL/GenBank/DDBJ databases">
        <title>Sporocytophaga myxococcoides PG-01 genome sequencing.</title>
        <authorList>
            <person name="Liu L."/>
            <person name="Gao P.J."/>
            <person name="Chen G.J."/>
            <person name="Wang L.S."/>
        </authorList>
    </citation>
    <scope>NUCLEOTIDE SEQUENCE [LARGE SCALE GENOMIC DNA]</scope>
    <source>
        <strain evidence="1 2">PG-01</strain>
    </source>
</reference>
<comment type="caution">
    <text evidence="1">The sequence shown here is derived from an EMBL/GenBank/DDBJ whole genome shotgun (WGS) entry which is preliminary data.</text>
</comment>
<dbReference type="EMBL" id="BBLT01000001">
    <property type="protein sequence ID" value="GAL83457.1"/>
    <property type="molecule type" value="Genomic_DNA"/>
</dbReference>
<dbReference type="Proteomes" id="UP000030185">
    <property type="component" value="Unassembled WGS sequence"/>
</dbReference>
<evidence type="ECO:0000313" key="1">
    <source>
        <dbReference type="EMBL" id="GAL83457.1"/>
    </source>
</evidence>
<dbReference type="AlphaFoldDB" id="A0A098LAJ4"/>
<protein>
    <submittedName>
        <fullName evidence="1">Uncharacterized protein</fullName>
    </submittedName>
</protein>
<name>A0A098LAJ4_9BACT</name>
<proteinExistence type="predicted"/>
<dbReference type="STRING" id="153721.MYP_684"/>